<dbReference type="CDD" id="cd00158">
    <property type="entry name" value="RHOD"/>
    <property type="match status" value="1"/>
</dbReference>
<dbReference type="SUPFAM" id="SSF52821">
    <property type="entry name" value="Rhodanese/Cell cycle control phosphatase"/>
    <property type="match status" value="1"/>
</dbReference>
<dbReference type="STRING" id="458817.Shal_0568"/>
<sequence length="157" mass="17534">MHCTAIIAEAIERKIMKKALGQILVTFTLLASSASCLAGGGSDMAPAPRYEHQLHTISMMEAESLIGKEGVYFFDVNTLELWAEGYIPGAIYFNVKDWKKLLPANKDALMVFYCANRLCNASEVAAHHTMKMGYTNVRQMPDGIYGWRLSNRVTERP</sequence>
<dbReference type="Pfam" id="PF00581">
    <property type="entry name" value="Rhodanese"/>
    <property type="match status" value="1"/>
</dbReference>
<dbReference type="eggNOG" id="COG0607">
    <property type="taxonomic scope" value="Bacteria"/>
</dbReference>
<proteinExistence type="predicted"/>
<dbReference type="EMBL" id="CP000931">
    <property type="protein sequence ID" value="ABZ75143.1"/>
    <property type="molecule type" value="Genomic_DNA"/>
</dbReference>
<keyword evidence="3" id="KW-1185">Reference proteome</keyword>
<protein>
    <submittedName>
        <fullName evidence="2">Rhodanese domain protein</fullName>
    </submittedName>
</protein>
<accession>B0TS08</accession>
<feature type="domain" description="Rhodanese" evidence="1">
    <location>
        <begin position="67"/>
        <end position="156"/>
    </location>
</feature>
<dbReference type="AlphaFoldDB" id="B0TS08"/>
<name>B0TS08_SHEHH</name>
<dbReference type="InterPro" id="IPR036873">
    <property type="entry name" value="Rhodanese-like_dom_sf"/>
</dbReference>
<dbReference type="Gene3D" id="3.40.250.10">
    <property type="entry name" value="Rhodanese-like domain"/>
    <property type="match status" value="1"/>
</dbReference>
<dbReference type="HOGENOM" id="CLU_136831_0_0_6"/>
<evidence type="ECO:0000259" key="1">
    <source>
        <dbReference type="PROSITE" id="PS50206"/>
    </source>
</evidence>
<dbReference type="Proteomes" id="UP000001317">
    <property type="component" value="Chromosome"/>
</dbReference>
<reference evidence="2" key="1">
    <citation type="submission" date="2008-01" db="EMBL/GenBank/DDBJ databases">
        <title>Complete sequence of Shewanella halifaxensis HAW-EB4.</title>
        <authorList>
            <consortium name="US DOE Joint Genome Institute"/>
            <person name="Copeland A."/>
            <person name="Lucas S."/>
            <person name="Lapidus A."/>
            <person name="Glavina del Rio T."/>
            <person name="Dalin E."/>
            <person name="Tice H."/>
            <person name="Bruce D."/>
            <person name="Goodwin L."/>
            <person name="Pitluck S."/>
            <person name="Sims D."/>
            <person name="Brettin T."/>
            <person name="Detter J.C."/>
            <person name="Han C."/>
            <person name="Kuske C.R."/>
            <person name="Schmutz J."/>
            <person name="Larimer F."/>
            <person name="Land M."/>
            <person name="Hauser L."/>
            <person name="Kyrpides N."/>
            <person name="Kim E."/>
            <person name="Zhao J.-S."/>
            <person name="Richardson P."/>
        </authorList>
    </citation>
    <scope>NUCLEOTIDE SEQUENCE [LARGE SCALE GENOMIC DNA]</scope>
    <source>
        <strain evidence="2">HAW-EB4</strain>
    </source>
</reference>
<dbReference type="PROSITE" id="PS50206">
    <property type="entry name" value="RHODANESE_3"/>
    <property type="match status" value="1"/>
</dbReference>
<dbReference type="InterPro" id="IPR001763">
    <property type="entry name" value="Rhodanese-like_dom"/>
</dbReference>
<dbReference type="KEGG" id="shl:Shal_0568"/>
<evidence type="ECO:0000313" key="3">
    <source>
        <dbReference type="Proteomes" id="UP000001317"/>
    </source>
</evidence>
<evidence type="ECO:0000313" key="2">
    <source>
        <dbReference type="EMBL" id="ABZ75143.1"/>
    </source>
</evidence>
<organism evidence="2 3">
    <name type="scientific">Shewanella halifaxensis (strain HAW-EB4)</name>
    <dbReference type="NCBI Taxonomy" id="458817"/>
    <lineage>
        <taxon>Bacteria</taxon>
        <taxon>Pseudomonadati</taxon>
        <taxon>Pseudomonadota</taxon>
        <taxon>Gammaproteobacteria</taxon>
        <taxon>Alteromonadales</taxon>
        <taxon>Shewanellaceae</taxon>
        <taxon>Shewanella</taxon>
    </lineage>
</organism>
<dbReference type="SMART" id="SM00450">
    <property type="entry name" value="RHOD"/>
    <property type="match status" value="1"/>
</dbReference>
<gene>
    <name evidence="2" type="ordered locus">Shal_0568</name>
</gene>